<accession>A0A2P2Q1G6</accession>
<proteinExistence type="predicted"/>
<reference evidence="1" key="1">
    <citation type="submission" date="2018-02" db="EMBL/GenBank/DDBJ databases">
        <title>Rhizophora mucronata_Transcriptome.</title>
        <authorList>
            <person name="Meera S.P."/>
            <person name="Sreeshan A."/>
            <person name="Augustine A."/>
        </authorList>
    </citation>
    <scope>NUCLEOTIDE SEQUENCE</scope>
    <source>
        <tissue evidence="1">Leaf</tissue>
    </source>
</reference>
<protein>
    <submittedName>
        <fullName evidence="1">Uncharacterized protein</fullName>
    </submittedName>
</protein>
<name>A0A2P2Q1G6_RHIMU</name>
<sequence>MKHSTLSFSFFRVTAV</sequence>
<dbReference type="AlphaFoldDB" id="A0A2P2Q1G6"/>
<dbReference type="EMBL" id="GGEC01080356">
    <property type="protein sequence ID" value="MBX60840.1"/>
    <property type="molecule type" value="Transcribed_RNA"/>
</dbReference>
<organism evidence="1">
    <name type="scientific">Rhizophora mucronata</name>
    <name type="common">Asiatic mangrove</name>
    <dbReference type="NCBI Taxonomy" id="61149"/>
    <lineage>
        <taxon>Eukaryota</taxon>
        <taxon>Viridiplantae</taxon>
        <taxon>Streptophyta</taxon>
        <taxon>Embryophyta</taxon>
        <taxon>Tracheophyta</taxon>
        <taxon>Spermatophyta</taxon>
        <taxon>Magnoliopsida</taxon>
        <taxon>eudicotyledons</taxon>
        <taxon>Gunneridae</taxon>
        <taxon>Pentapetalae</taxon>
        <taxon>rosids</taxon>
        <taxon>fabids</taxon>
        <taxon>Malpighiales</taxon>
        <taxon>Rhizophoraceae</taxon>
        <taxon>Rhizophora</taxon>
    </lineage>
</organism>
<evidence type="ECO:0000313" key="1">
    <source>
        <dbReference type="EMBL" id="MBX60840.1"/>
    </source>
</evidence>